<dbReference type="AlphaFoldDB" id="A0A1F4T5C8"/>
<dbReference type="PANTHER" id="PTHR48094:SF12">
    <property type="entry name" value="PARKINSON DISEASE PROTEIN 7 HOMOLOG"/>
    <property type="match status" value="1"/>
</dbReference>
<dbReference type="InterPro" id="IPR029062">
    <property type="entry name" value="Class_I_gatase-like"/>
</dbReference>
<proteinExistence type="predicted"/>
<sequence>MKKVIFIIAFNQFRDEEYQQPREELEKAGIGVTVASTQVGMATGKLGLKAKVDLAIDGVNAEDYDALVLVGGPGCYDYYEDERVLNVVRLFNAMGKVVAGICSAAAILALAGILKGKKATVFPGEAERLKVAGAIYAAHGLEVDGKIITADGPGNARRFGSAIVSALS</sequence>
<dbReference type="Pfam" id="PF01965">
    <property type="entry name" value="DJ-1_PfpI"/>
    <property type="match status" value="1"/>
</dbReference>
<accession>A0A1F4T5C8</accession>
<dbReference type="EMBL" id="MEUG01000001">
    <property type="protein sequence ID" value="OGC27740.1"/>
    <property type="molecule type" value="Genomic_DNA"/>
</dbReference>
<dbReference type="InterPro" id="IPR002818">
    <property type="entry name" value="DJ-1/PfpI"/>
</dbReference>
<feature type="domain" description="DJ-1/PfpI" evidence="1">
    <location>
        <begin position="2"/>
        <end position="165"/>
    </location>
</feature>
<name>A0A1F4T5C8_UNCSA</name>
<evidence type="ECO:0000313" key="2">
    <source>
        <dbReference type="EMBL" id="OGC27740.1"/>
    </source>
</evidence>
<evidence type="ECO:0000259" key="1">
    <source>
        <dbReference type="Pfam" id="PF01965"/>
    </source>
</evidence>
<dbReference type="Gene3D" id="3.40.50.880">
    <property type="match status" value="1"/>
</dbReference>
<evidence type="ECO:0000313" key="3">
    <source>
        <dbReference type="Proteomes" id="UP000178602"/>
    </source>
</evidence>
<reference evidence="2 3" key="1">
    <citation type="journal article" date="2016" name="Nat. Commun.">
        <title>Thousands of microbial genomes shed light on interconnected biogeochemical processes in an aquifer system.</title>
        <authorList>
            <person name="Anantharaman K."/>
            <person name="Brown C.T."/>
            <person name="Hug L.A."/>
            <person name="Sharon I."/>
            <person name="Castelle C.J."/>
            <person name="Probst A.J."/>
            <person name="Thomas B.C."/>
            <person name="Singh A."/>
            <person name="Wilkins M.J."/>
            <person name="Karaoz U."/>
            <person name="Brodie E.L."/>
            <person name="Williams K.H."/>
            <person name="Hubbard S.S."/>
            <person name="Banfield J.F."/>
        </authorList>
    </citation>
    <scope>NUCLEOTIDE SEQUENCE [LARGE SCALE GENOMIC DNA]</scope>
</reference>
<gene>
    <name evidence="2" type="ORF">A3K49_01835</name>
</gene>
<protein>
    <recommendedName>
        <fullName evidence="1">DJ-1/PfpI domain-containing protein</fullName>
    </recommendedName>
</protein>
<dbReference type="Proteomes" id="UP000178602">
    <property type="component" value="Unassembled WGS sequence"/>
</dbReference>
<dbReference type="GO" id="GO:0005737">
    <property type="term" value="C:cytoplasm"/>
    <property type="evidence" value="ECO:0007669"/>
    <property type="project" value="TreeGrafter"/>
</dbReference>
<dbReference type="SUPFAM" id="SSF52317">
    <property type="entry name" value="Class I glutamine amidotransferase-like"/>
    <property type="match status" value="1"/>
</dbReference>
<organism evidence="2 3">
    <name type="scientific">candidate division WOR-1 bacterium RIFOXYC12_FULL_54_18</name>
    <dbReference type="NCBI Taxonomy" id="1802584"/>
    <lineage>
        <taxon>Bacteria</taxon>
        <taxon>Bacillati</taxon>
        <taxon>Saganbacteria</taxon>
    </lineage>
</organism>
<comment type="caution">
    <text evidence="2">The sequence shown here is derived from an EMBL/GenBank/DDBJ whole genome shotgun (WGS) entry which is preliminary data.</text>
</comment>
<dbReference type="PANTHER" id="PTHR48094">
    <property type="entry name" value="PROTEIN/NUCLEIC ACID DEGLYCASE DJ-1-RELATED"/>
    <property type="match status" value="1"/>
</dbReference>
<dbReference type="InterPro" id="IPR050325">
    <property type="entry name" value="Prot/Nucl_acid_deglycase"/>
</dbReference>